<dbReference type="Gene3D" id="1.20.1730.10">
    <property type="entry name" value="Sodium/glucose cotransporter"/>
    <property type="match status" value="1"/>
</dbReference>
<accession>U7UB03</accession>
<proteinExistence type="inferred from homology"/>
<dbReference type="PANTHER" id="PTHR48086:SF7">
    <property type="entry name" value="SODIUM-SOLUTE SYMPORTER-RELATED"/>
    <property type="match status" value="1"/>
</dbReference>
<dbReference type="InterPro" id="IPR050277">
    <property type="entry name" value="Sodium:Solute_Symporter"/>
</dbReference>
<reference evidence="9 10" key="1">
    <citation type="submission" date="2013-09" db="EMBL/GenBank/DDBJ databases">
        <authorList>
            <person name="Durkin A.S."/>
            <person name="Haft D.R."/>
            <person name="McCorrison J."/>
            <person name="Torralba M."/>
            <person name="Gillis M."/>
            <person name="Haft D.H."/>
            <person name="Methe B."/>
            <person name="Sutton G."/>
            <person name="Nelson K.E."/>
        </authorList>
    </citation>
    <scope>NUCLEOTIDE SEQUENCE [LARGE SCALE GENOMIC DNA]</scope>
    <source>
        <strain evidence="9 10">BV3C16-1</strain>
    </source>
</reference>
<keyword evidence="6 8" id="KW-0472">Membrane</keyword>
<feature type="transmembrane region" description="Helical" evidence="8">
    <location>
        <begin position="23"/>
        <end position="46"/>
    </location>
</feature>
<dbReference type="Proteomes" id="UP000017090">
    <property type="component" value="Unassembled WGS sequence"/>
</dbReference>
<dbReference type="InterPro" id="IPR038377">
    <property type="entry name" value="Na/Glc_symporter_sf"/>
</dbReference>
<comment type="subcellular location">
    <subcellularLocation>
        <location evidence="1">Membrane</location>
        <topology evidence="1">Multi-pass membrane protein</topology>
    </subcellularLocation>
</comment>
<dbReference type="PROSITE" id="PS50283">
    <property type="entry name" value="NA_SOLUT_SYMP_3"/>
    <property type="match status" value="1"/>
</dbReference>
<keyword evidence="5 8" id="KW-1133">Transmembrane helix</keyword>
<dbReference type="STRING" id="1111454.HMPREF1250_1555"/>
<keyword evidence="10" id="KW-1185">Reference proteome</keyword>
<evidence type="ECO:0000256" key="4">
    <source>
        <dbReference type="ARBA" id="ARBA00022692"/>
    </source>
</evidence>
<protein>
    <submittedName>
        <fullName evidence="9">Transporter, SSS family</fullName>
    </submittedName>
</protein>
<feature type="transmembrane region" description="Helical" evidence="8">
    <location>
        <begin position="52"/>
        <end position="74"/>
    </location>
</feature>
<dbReference type="GO" id="GO:0005886">
    <property type="term" value="C:plasma membrane"/>
    <property type="evidence" value="ECO:0007669"/>
    <property type="project" value="TreeGrafter"/>
</dbReference>
<feature type="transmembrane region" description="Helical" evidence="8">
    <location>
        <begin position="169"/>
        <end position="191"/>
    </location>
</feature>
<dbReference type="RefSeq" id="WP_023054659.1">
    <property type="nucleotide sequence ID" value="NZ_AWXA01000062.1"/>
</dbReference>
<keyword evidence="4 8" id="KW-0812">Transmembrane</keyword>
<evidence type="ECO:0000256" key="3">
    <source>
        <dbReference type="ARBA" id="ARBA00022448"/>
    </source>
</evidence>
<evidence type="ECO:0000256" key="1">
    <source>
        <dbReference type="ARBA" id="ARBA00004141"/>
    </source>
</evidence>
<evidence type="ECO:0000313" key="9">
    <source>
        <dbReference type="EMBL" id="ERT56496.1"/>
    </source>
</evidence>
<organism evidence="9 10">
    <name type="scientific">Megasphaera vaginalis</name>
    <name type="common">ex Srinivasan et al. 2021</name>
    <dbReference type="NCBI Taxonomy" id="1111454"/>
    <lineage>
        <taxon>Bacteria</taxon>
        <taxon>Bacillati</taxon>
        <taxon>Bacillota</taxon>
        <taxon>Negativicutes</taxon>
        <taxon>Veillonellales</taxon>
        <taxon>Veillonellaceae</taxon>
        <taxon>Megasphaera</taxon>
    </lineage>
</organism>
<evidence type="ECO:0000256" key="5">
    <source>
        <dbReference type="ARBA" id="ARBA00022989"/>
    </source>
</evidence>
<dbReference type="PATRIC" id="fig|1111454.3.peg.2191"/>
<feature type="transmembrane region" description="Helical" evidence="8">
    <location>
        <begin position="211"/>
        <end position="243"/>
    </location>
</feature>
<keyword evidence="3" id="KW-0813">Transport</keyword>
<evidence type="ECO:0000256" key="8">
    <source>
        <dbReference type="SAM" id="Phobius"/>
    </source>
</evidence>
<evidence type="ECO:0000313" key="10">
    <source>
        <dbReference type="Proteomes" id="UP000017090"/>
    </source>
</evidence>
<dbReference type="GO" id="GO:0022857">
    <property type="term" value="F:transmembrane transporter activity"/>
    <property type="evidence" value="ECO:0007669"/>
    <property type="project" value="InterPro"/>
</dbReference>
<dbReference type="OrthoDB" id="9810181at2"/>
<dbReference type="InterPro" id="IPR001734">
    <property type="entry name" value="Na/solute_symporter"/>
</dbReference>
<dbReference type="AlphaFoldDB" id="U7UB03"/>
<comment type="similarity">
    <text evidence="2 7">Belongs to the sodium:solute symporter (SSF) (TC 2.A.21) family.</text>
</comment>
<comment type="caution">
    <text evidence="9">The sequence shown here is derived from an EMBL/GenBank/DDBJ whole genome shotgun (WGS) entry which is preliminary data.</text>
</comment>
<feature type="transmembrane region" description="Helical" evidence="8">
    <location>
        <begin position="288"/>
        <end position="309"/>
    </location>
</feature>
<dbReference type="EMBL" id="AWXA01000062">
    <property type="protein sequence ID" value="ERT56496.1"/>
    <property type="molecule type" value="Genomic_DNA"/>
</dbReference>
<dbReference type="eggNOG" id="COG0591">
    <property type="taxonomic scope" value="Bacteria"/>
</dbReference>
<dbReference type="CDD" id="cd10322">
    <property type="entry name" value="SLC5sbd"/>
    <property type="match status" value="1"/>
</dbReference>
<evidence type="ECO:0000256" key="2">
    <source>
        <dbReference type="ARBA" id="ARBA00006434"/>
    </source>
</evidence>
<feature type="transmembrane region" description="Helical" evidence="8">
    <location>
        <begin position="264"/>
        <end position="282"/>
    </location>
</feature>
<feature type="transmembrane region" description="Helical" evidence="8">
    <location>
        <begin position="321"/>
        <end position="338"/>
    </location>
</feature>
<gene>
    <name evidence="9" type="ORF">HMPREF1250_1555</name>
</gene>
<dbReference type="Pfam" id="PF00474">
    <property type="entry name" value="SSF"/>
    <property type="match status" value="1"/>
</dbReference>
<sequence length="374" mass="40439">MRSQEFSTIPDIMERLYGKNKTLTVISSFLTMVVPFGWVIGNLIAFGKLYSGLTGLSTTTLVLAFAVISLLLVLPAGLKSVAWADFFFGCLMGLICLATLYFLYDMGGGFGNVMAKVPDNLKSFPGGMASLGWGTVILWFMAVIPGSLTNQMYFQRIFAAKDINYVKMSLFLSGVVIIISEIWASLFGMGIRAMNPGLEREMATGWFLTQIPVWFLALYAGLIVSAIMSTVASGIQSVALNAVNDIYKKILNPGATENDMKHKSKIISVIVTFLAVAIALVYPRVLNVIVATYAFSAAGLMFPIFAGVLLRRKNLITAKSVIISMIVGFIVCFGAMLMETVIPYAIYGLAGSGIALIIACMIFKDDKKVAGNMG</sequence>
<dbReference type="PANTHER" id="PTHR48086">
    <property type="entry name" value="SODIUM/PROLINE SYMPORTER-RELATED"/>
    <property type="match status" value="1"/>
</dbReference>
<feature type="transmembrane region" description="Helical" evidence="8">
    <location>
        <begin position="344"/>
        <end position="363"/>
    </location>
</feature>
<evidence type="ECO:0000256" key="6">
    <source>
        <dbReference type="ARBA" id="ARBA00023136"/>
    </source>
</evidence>
<feature type="transmembrane region" description="Helical" evidence="8">
    <location>
        <begin position="86"/>
        <end position="104"/>
    </location>
</feature>
<feature type="transmembrane region" description="Helical" evidence="8">
    <location>
        <begin position="124"/>
        <end position="148"/>
    </location>
</feature>
<evidence type="ECO:0000256" key="7">
    <source>
        <dbReference type="RuleBase" id="RU362091"/>
    </source>
</evidence>
<name>U7UB03_9FIRM</name>